<dbReference type="RefSeq" id="WP_146502676.1">
    <property type="nucleotide sequence ID" value="NZ_SJPG01000001.1"/>
</dbReference>
<dbReference type="SUPFAM" id="SSF46785">
    <property type="entry name" value="Winged helix' DNA-binding domain"/>
    <property type="match status" value="1"/>
</dbReference>
<evidence type="ECO:0000313" key="5">
    <source>
        <dbReference type="EMBL" id="TWT60574.1"/>
    </source>
</evidence>
<dbReference type="PIRSF" id="PIRSF019455">
    <property type="entry name" value="CopR_AtkY"/>
    <property type="match status" value="1"/>
</dbReference>
<dbReference type="OrthoDB" id="9795583at2"/>
<keyword evidence="2" id="KW-0805">Transcription regulation</keyword>
<dbReference type="Gene3D" id="1.10.4040.10">
    <property type="entry name" value="Penicillinase repressor domain"/>
    <property type="match status" value="1"/>
</dbReference>
<dbReference type="Proteomes" id="UP000316095">
    <property type="component" value="Unassembled WGS sequence"/>
</dbReference>
<keyword evidence="4" id="KW-0804">Transcription</keyword>
<dbReference type="GO" id="GO:0003677">
    <property type="term" value="F:DNA binding"/>
    <property type="evidence" value="ECO:0007669"/>
    <property type="project" value="UniProtKB-KW"/>
</dbReference>
<protein>
    <submittedName>
        <fullName evidence="5">Penicillinase repressor</fullName>
    </submittedName>
</protein>
<dbReference type="Gene3D" id="1.10.10.10">
    <property type="entry name" value="Winged helix-like DNA-binding domain superfamily/Winged helix DNA-binding domain"/>
    <property type="match status" value="1"/>
</dbReference>
<evidence type="ECO:0000256" key="2">
    <source>
        <dbReference type="ARBA" id="ARBA00023015"/>
    </source>
</evidence>
<dbReference type="Pfam" id="PF03965">
    <property type="entry name" value="Penicillinase_R"/>
    <property type="match status" value="1"/>
</dbReference>
<keyword evidence="6" id="KW-1185">Reference proteome</keyword>
<comment type="caution">
    <text evidence="5">The sequence shown here is derived from an EMBL/GenBank/DDBJ whole genome shotgun (WGS) entry which is preliminary data.</text>
</comment>
<dbReference type="AlphaFoldDB" id="A0A5C5XCU1"/>
<dbReference type="EMBL" id="SJPG01000001">
    <property type="protein sequence ID" value="TWT60574.1"/>
    <property type="molecule type" value="Genomic_DNA"/>
</dbReference>
<evidence type="ECO:0000256" key="3">
    <source>
        <dbReference type="ARBA" id="ARBA00023125"/>
    </source>
</evidence>
<dbReference type="InterPro" id="IPR005650">
    <property type="entry name" value="BlaI_family"/>
</dbReference>
<evidence type="ECO:0000256" key="4">
    <source>
        <dbReference type="ARBA" id="ARBA00023163"/>
    </source>
</evidence>
<comment type="similarity">
    <text evidence="1">Belongs to the BlaI transcriptional regulatory family.</text>
</comment>
<evidence type="ECO:0000256" key="1">
    <source>
        <dbReference type="ARBA" id="ARBA00011046"/>
    </source>
</evidence>
<dbReference type="InterPro" id="IPR036388">
    <property type="entry name" value="WH-like_DNA-bd_sf"/>
</dbReference>
<organism evidence="5 6">
    <name type="scientific">Rubinisphaera italica</name>
    <dbReference type="NCBI Taxonomy" id="2527969"/>
    <lineage>
        <taxon>Bacteria</taxon>
        <taxon>Pseudomonadati</taxon>
        <taxon>Planctomycetota</taxon>
        <taxon>Planctomycetia</taxon>
        <taxon>Planctomycetales</taxon>
        <taxon>Planctomycetaceae</taxon>
        <taxon>Rubinisphaera</taxon>
    </lineage>
</organism>
<evidence type="ECO:0000313" key="6">
    <source>
        <dbReference type="Proteomes" id="UP000316095"/>
    </source>
</evidence>
<dbReference type="GO" id="GO:0045892">
    <property type="term" value="P:negative regulation of DNA-templated transcription"/>
    <property type="evidence" value="ECO:0007669"/>
    <property type="project" value="InterPro"/>
</dbReference>
<accession>A0A5C5XCU1</accession>
<keyword evidence="3" id="KW-0238">DNA-binding</keyword>
<name>A0A5C5XCU1_9PLAN</name>
<proteinExistence type="inferred from homology"/>
<reference evidence="5 6" key="1">
    <citation type="submission" date="2019-02" db="EMBL/GenBank/DDBJ databases">
        <title>Deep-cultivation of Planctomycetes and their phenomic and genomic characterization uncovers novel biology.</title>
        <authorList>
            <person name="Wiegand S."/>
            <person name="Jogler M."/>
            <person name="Boedeker C."/>
            <person name="Pinto D."/>
            <person name="Vollmers J."/>
            <person name="Rivas-Marin E."/>
            <person name="Kohn T."/>
            <person name="Peeters S.H."/>
            <person name="Heuer A."/>
            <person name="Rast P."/>
            <person name="Oberbeckmann S."/>
            <person name="Bunk B."/>
            <person name="Jeske O."/>
            <person name="Meyerdierks A."/>
            <person name="Storesund J.E."/>
            <person name="Kallscheuer N."/>
            <person name="Luecker S."/>
            <person name="Lage O.M."/>
            <person name="Pohl T."/>
            <person name="Merkel B.J."/>
            <person name="Hornburger P."/>
            <person name="Mueller R.-W."/>
            <person name="Bruemmer F."/>
            <person name="Labrenz M."/>
            <person name="Spormann A.M."/>
            <person name="Op Den Camp H."/>
            <person name="Overmann J."/>
            <person name="Amann R."/>
            <person name="Jetten M.S.M."/>
            <person name="Mascher T."/>
            <person name="Medema M.H."/>
            <person name="Devos D.P."/>
            <person name="Kaster A.-K."/>
            <person name="Ovreas L."/>
            <person name="Rohde M."/>
            <person name="Galperin M.Y."/>
            <person name="Jogler C."/>
        </authorList>
    </citation>
    <scope>NUCLEOTIDE SEQUENCE [LARGE SCALE GENOMIC DNA]</scope>
    <source>
        <strain evidence="5 6">Pan54</strain>
    </source>
</reference>
<dbReference type="InterPro" id="IPR036390">
    <property type="entry name" value="WH_DNA-bd_sf"/>
</dbReference>
<sequence>MAHVSISDAEWQVMNVVWEEQPLTSQEIVAQLADQADWAAATIKTMLHRLVKKKVLTFEQQGNRYVYRSCVRRADCVKQASRSFLQRVFESEPAPLLAHFMQTTKLSAEEIADLRRILDKKEAQK</sequence>
<gene>
    <name evidence="5" type="primary">blaI</name>
    <name evidence="5" type="ORF">Pan54_12880</name>
</gene>